<evidence type="ECO:0000259" key="1">
    <source>
        <dbReference type="Pfam" id="PF00535"/>
    </source>
</evidence>
<dbReference type="InterPro" id="IPR029044">
    <property type="entry name" value="Nucleotide-diphossugar_trans"/>
</dbReference>
<dbReference type="AlphaFoldDB" id="A0A1R4LM23"/>
<keyword evidence="2" id="KW-0808">Transferase</keyword>
<dbReference type="Pfam" id="PF00535">
    <property type="entry name" value="Glycos_transf_2"/>
    <property type="match status" value="1"/>
</dbReference>
<accession>A0A1R4LM23</accession>
<dbReference type="OrthoDB" id="9802649at2"/>
<protein>
    <submittedName>
        <fullName evidence="2">UDP-Glc:alpha-D-GlcNAc-diphosphoundecaprenol beta-1,3-glucosyltransferase WfgD</fullName>
        <ecNumber evidence="2">2.4.1.305</ecNumber>
    </submittedName>
</protein>
<dbReference type="EC" id="2.4.1.305" evidence="2"/>
<feature type="domain" description="Glycosyltransferase 2-like" evidence="1">
    <location>
        <begin position="6"/>
        <end position="102"/>
    </location>
</feature>
<gene>
    <name evidence="2" type="primary">wfgD</name>
    <name evidence="2" type="ORF">VR7878_02234</name>
</gene>
<evidence type="ECO:0000313" key="3">
    <source>
        <dbReference type="Proteomes" id="UP000188276"/>
    </source>
</evidence>
<keyword evidence="3" id="KW-1185">Reference proteome</keyword>
<keyword evidence="2" id="KW-0328">Glycosyltransferase</keyword>
<dbReference type="SUPFAM" id="SSF53448">
    <property type="entry name" value="Nucleotide-diphospho-sugar transferases"/>
    <property type="match status" value="1"/>
</dbReference>
<reference evidence="3" key="1">
    <citation type="submission" date="2017-02" db="EMBL/GenBank/DDBJ databases">
        <authorList>
            <person name="Rodrigo-Torres L."/>
            <person name="Arahal R.D."/>
            <person name="Lucena T."/>
        </authorList>
    </citation>
    <scope>NUCLEOTIDE SEQUENCE [LARGE SCALE GENOMIC DNA]</scope>
    <source>
        <strain evidence="3">CECT 7878</strain>
    </source>
</reference>
<dbReference type="EMBL" id="FULE01000031">
    <property type="protein sequence ID" value="SJN57304.1"/>
    <property type="molecule type" value="Genomic_DNA"/>
</dbReference>
<name>A0A1R4LM23_VIBR1</name>
<organism evidence="2 3">
    <name type="scientific">Vibrio ruber (strain DSM 16370 / JCM 11486 / BCRC 17186 / CECT 7878 / LMG 23124 / VR1)</name>
    <dbReference type="NCBI Taxonomy" id="1123498"/>
    <lineage>
        <taxon>Bacteria</taxon>
        <taxon>Pseudomonadati</taxon>
        <taxon>Pseudomonadota</taxon>
        <taxon>Gammaproteobacteria</taxon>
        <taxon>Vibrionales</taxon>
        <taxon>Vibrionaceae</taxon>
        <taxon>Vibrio</taxon>
    </lineage>
</organism>
<dbReference type="STRING" id="1123498.VR7878_02234"/>
<sequence length="294" mass="34137">MYTYDVIVCSHEGVDFIEEQLRSILSQTIKPHKIIVSDDSVSPETIIKAKDVLNNDLDIDYLIIKGPQEGVTSNFLSAFKYSCSDFLFFSDQDDIWECNKVEFFFQLVKGEQINEKLLIFSDASLIDECGNKIAGSFIKKQGLRVEILSDDSIQLENCIQGAACCINSHLRELINQAIESLDSQTIIMHDWLIAMIARYSSYIIYTDEKLLNYRIHRNNQIGYIGIYRKIINFICSPQRFCLKINDYLIQRNAILNFLLTNEYITKDTLTNPNLSKLQRYKRVIFRLLMYINKT</sequence>
<evidence type="ECO:0000313" key="2">
    <source>
        <dbReference type="EMBL" id="SJN57304.1"/>
    </source>
</evidence>
<dbReference type="RefSeq" id="WP_077336206.1">
    <property type="nucleotide sequence ID" value="NZ_FULE01000031.1"/>
</dbReference>
<proteinExistence type="predicted"/>
<dbReference type="Gene3D" id="3.90.550.10">
    <property type="entry name" value="Spore Coat Polysaccharide Biosynthesis Protein SpsA, Chain A"/>
    <property type="match status" value="1"/>
</dbReference>
<dbReference type="InterPro" id="IPR001173">
    <property type="entry name" value="Glyco_trans_2-like"/>
</dbReference>
<dbReference type="GO" id="GO:0016757">
    <property type="term" value="F:glycosyltransferase activity"/>
    <property type="evidence" value="ECO:0007669"/>
    <property type="project" value="UniProtKB-KW"/>
</dbReference>
<dbReference type="Proteomes" id="UP000188276">
    <property type="component" value="Unassembled WGS sequence"/>
</dbReference>